<evidence type="ECO:0000256" key="1">
    <source>
        <dbReference type="SAM" id="SignalP"/>
    </source>
</evidence>
<feature type="signal peptide" evidence="1">
    <location>
        <begin position="1"/>
        <end position="20"/>
    </location>
</feature>
<sequence>MKTMYKILLLLFLIPLTISATEKNGKYTKNKVLKKEYTVNNNALLNVSNKYGNIGISTWNENKIKIEVSITTNGNDEEKVQKRLDQINVEFQGNTSEVSAKTLIEKTSSSWSLWGKKNNVSMEINYLIQMPITNSVNLNNDYGAIIIDKLEGSSKINCDYGKITIGELWNTDNAIDIDYTNNSTIDFIQDGYVNADYSSLTIEKSNRIKLNADYSHMAFGMVAVLDYNCDYGSLKIEDAGNVTGNSDYMHTKVDKLRNSGNFDMDYGSLKILELGDDLKQIDVKTSYTHIKLGVKSSNNFSIKANLSYGHLKYDNGFTFNKEIVKSTSKYYEGFYNSNSGGIINIKSSYGNITFFNN</sequence>
<name>A0ABW2Z9A8_9FLAO</name>
<protein>
    <recommendedName>
        <fullName evidence="4">Adhesin domain-containing protein</fullName>
    </recommendedName>
</protein>
<proteinExistence type="predicted"/>
<keyword evidence="1" id="KW-0732">Signal</keyword>
<organism evidence="2 3">
    <name type="scientific">Lutibacter aestuarii</name>
    <dbReference type="NCBI Taxonomy" id="861111"/>
    <lineage>
        <taxon>Bacteria</taxon>
        <taxon>Pseudomonadati</taxon>
        <taxon>Bacteroidota</taxon>
        <taxon>Flavobacteriia</taxon>
        <taxon>Flavobacteriales</taxon>
        <taxon>Flavobacteriaceae</taxon>
        <taxon>Lutibacter</taxon>
    </lineage>
</organism>
<accession>A0ABW2Z9A8</accession>
<dbReference type="EMBL" id="JBHTIC010000008">
    <property type="protein sequence ID" value="MFD0762573.1"/>
    <property type="molecule type" value="Genomic_DNA"/>
</dbReference>
<gene>
    <name evidence="2" type="ORF">ACFQZW_10805</name>
</gene>
<feature type="chain" id="PRO_5046479221" description="Adhesin domain-containing protein" evidence="1">
    <location>
        <begin position="21"/>
        <end position="357"/>
    </location>
</feature>
<dbReference type="Proteomes" id="UP001597032">
    <property type="component" value="Unassembled WGS sequence"/>
</dbReference>
<comment type="caution">
    <text evidence="2">The sequence shown here is derived from an EMBL/GenBank/DDBJ whole genome shotgun (WGS) entry which is preliminary data.</text>
</comment>
<evidence type="ECO:0000313" key="3">
    <source>
        <dbReference type="Proteomes" id="UP001597032"/>
    </source>
</evidence>
<evidence type="ECO:0000313" key="2">
    <source>
        <dbReference type="EMBL" id="MFD0762573.1"/>
    </source>
</evidence>
<keyword evidence="3" id="KW-1185">Reference proteome</keyword>
<reference evidence="3" key="1">
    <citation type="journal article" date="2019" name="Int. J. Syst. Evol. Microbiol.">
        <title>The Global Catalogue of Microorganisms (GCM) 10K type strain sequencing project: providing services to taxonomists for standard genome sequencing and annotation.</title>
        <authorList>
            <consortium name="The Broad Institute Genomics Platform"/>
            <consortium name="The Broad Institute Genome Sequencing Center for Infectious Disease"/>
            <person name="Wu L."/>
            <person name="Ma J."/>
        </authorList>
    </citation>
    <scope>NUCLEOTIDE SEQUENCE [LARGE SCALE GENOMIC DNA]</scope>
    <source>
        <strain evidence="3">CCUG 60022</strain>
    </source>
</reference>
<evidence type="ECO:0008006" key="4">
    <source>
        <dbReference type="Google" id="ProtNLM"/>
    </source>
</evidence>